<evidence type="ECO:0000256" key="3">
    <source>
        <dbReference type="SAM" id="MobiDB-lite"/>
    </source>
</evidence>
<dbReference type="PANTHER" id="PTHR34793:SF1">
    <property type="entry name" value="PROTEIN THYLAKOID FORMATION 1, CHLOROPLASTIC"/>
    <property type="match status" value="1"/>
</dbReference>
<dbReference type="Proteomes" id="UP000830835">
    <property type="component" value="Unassembled WGS sequence"/>
</dbReference>
<keyword evidence="5" id="KW-1185">Reference proteome</keyword>
<sequence>MNPVRTLSATKAAFFSAYPRPINSVYRRVVEELLVELHLATVNSAFVYDPFFALGLVTIYDGLMEAYQPPEQREGIFNALCKALQLKPEVLRKNARDLLELMRSGDPRQRLNLLCLKPEAEDVGGLKGILERMTQPPYAYSRVLAVGLYTAYEQVAIPLYADVEERTRRFLEDVVGKLPFSAERVKKDLELYRNSLDRMKQARAVVEEMVKAARRQQERRQSTATLPETPIADPSEPTT</sequence>
<protein>
    <recommendedName>
        <fullName evidence="2">Protein Thf1</fullName>
    </recommendedName>
</protein>
<feature type="region of interest" description="Disordered" evidence="3">
    <location>
        <begin position="212"/>
        <end position="239"/>
    </location>
</feature>
<comment type="caution">
    <text evidence="4">The sequence shown here is derived from an EMBL/GenBank/DDBJ whole genome shotgun (WGS) entry which is preliminary data.</text>
</comment>
<dbReference type="InterPro" id="IPR017499">
    <property type="entry name" value="Thf1"/>
</dbReference>
<name>A0ABT0CA35_THEVL</name>
<evidence type="ECO:0000313" key="4">
    <source>
        <dbReference type="EMBL" id="MCJ2542215.1"/>
    </source>
</evidence>
<dbReference type="Pfam" id="PF11264">
    <property type="entry name" value="ThylakoidFormat"/>
    <property type="match status" value="1"/>
</dbReference>
<comment type="similarity">
    <text evidence="2">Belongs to the THF1 family.</text>
</comment>
<organism evidence="4 5">
    <name type="scientific">Thermostichus vulcanus str. 'Rupite'</name>
    <dbReference type="NCBI Taxonomy" id="2813851"/>
    <lineage>
        <taxon>Bacteria</taxon>
        <taxon>Bacillati</taxon>
        <taxon>Cyanobacteriota</taxon>
        <taxon>Cyanophyceae</taxon>
        <taxon>Thermostichales</taxon>
        <taxon>Thermostichaceae</taxon>
        <taxon>Thermostichus</taxon>
    </lineage>
</organism>
<accession>A0ABT0CA35</accession>
<evidence type="ECO:0000313" key="5">
    <source>
        <dbReference type="Proteomes" id="UP000830835"/>
    </source>
</evidence>
<proteinExistence type="inferred from homology"/>
<reference evidence="4" key="1">
    <citation type="submission" date="2021-02" db="EMBL/GenBank/DDBJ databases">
        <title>The CRISPR/cas machinery reduction and long-range gene transfer in the hot spring cyanobacterium Synechococcus.</title>
        <authorList>
            <person name="Dvorak P."/>
            <person name="Jahodarova E."/>
            <person name="Hasler P."/>
            <person name="Poulickova A."/>
        </authorList>
    </citation>
    <scope>NUCLEOTIDE SEQUENCE</scope>
    <source>
        <strain evidence="4">Rupite</strain>
    </source>
</reference>
<feature type="compositionally biased region" description="Basic and acidic residues" evidence="3">
    <location>
        <begin position="212"/>
        <end position="221"/>
    </location>
</feature>
<comment type="function">
    <text evidence="2">May be involved in photosynthetic membrane biogenesis.</text>
</comment>
<evidence type="ECO:0000256" key="1">
    <source>
        <dbReference type="ARBA" id="ARBA00023054"/>
    </source>
</evidence>
<evidence type="ECO:0000256" key="2">
    <source>
        <dbReference type="HAMAP-Rule" id="MF_01843"/>
    </source>
</evidence>
<keyword evidence="1 2" id="KW-0175">Coiled coil</keyword>
<dbReference type="PANTHER" id="PTHR34793">
    <property type="entry name" value="PROTEIN THYLAKOID FORMATION 1, CHLOROPLASTIC"/>
    <property type="match status" value="1"/>
</dbReference>
<gene>
    <name evidence="2" type="primary">thf1</name>
    <name evidence="4" type="ORF">JX360_04735</name>
</gene>
<dbReference type="HAMAP" id="MF_01843">
    <property type="entry name" value="Thf1"/>
    <property type="match status" value="1"/>
</dbReference>
<dbReference type="EMBL" id="JAFIRA010000007">
    <property type="protein sequence ID" value="MCJ2542215.1"/>
    <property type="molecule type" value="Genomic_DNA"/>
</dbReference>
<dbReference type="NCBIfam" id="TIGR03060">
    <property type="entry name" value="PS_II_psb29"/>
    <property type="match status" value="1"/>
</dbReference>
<dbReference type="RefSeq" id="WP_244349444.1">
    <property type="nucleotide sequence ID" value="NZ_JAFIRA010000007.1"/>
</dbReference>